<name>A0A1F2UKK2_9ACTN</name>
<evidence type="ECO:0000256" key="3">
    <source>
        <dbReference type="PROSITE-ProRule" id="PRU00339"/>
    </source>
</evidence>
<evidence type="ECO:0000256" key="2">
    <source>
        <dbReference type="ARBA" id="ARBA00022803"/>
    </source>
</evidence>
<keyword evidence="4" id="KW-0472">Membrane</keyword>
<evidence type="ECO:0000313" key="5">
    <source>
        <dbReference type="EMBL" id="OFW33520.1"/>
    </source>
</evidence>
<dbReference type="EMBL" id="MELI01000065">
    <property type="protein sequence ID" value="OFW33520.1"/>
    <property type="molecule type" value="Genomic_DNA"/>
</dbReference>
<keyword evidence="4" id="KW-0812">Transmembrane</keyword>
<dbReference type="SUPFAM" id="SSF48452">
    <property type="entry name" value="TPR-like"/>
    <property type="match status" value="1"/>
</dbReference>
<feature type="repeat" description="TPR" evidence="3">
    <location>
        <begin position="85"/>
        <end position="118"/>
    </location>
</feature>
<dbReference type="PROSITE" id="PS50005">
    <property type="entry name" value="TPR"/>
    <property type="match status" value="4"/>
</dbReference>
<feature type="repeat" description="TPR" evidence="3">
    <location>
        <begin position="119"/>
        <end position="152"/>
    </location>
</feature>
<dbReference type="AlphaFoldDB" id="A0A1F2UKK2"/>
<feature type="repeat" description="TPR" evidence="3">
    <location>
        <begin position="51"/>
        <end position="84"/>
    </location>
</feature>
<keyword evidence="4" id="KW-1133">Transmembrane helix</keyword>
<feature type="transmembrane region" description="Helical" evidence="4">
    <location>
        <begin position="14"/>
        <end position="33"/>
    </location>
</feature>
<proteinExistence type="predicted"/>
<dbReference type="InterPro" id="IPR011990">
    <property type="entry name" value="TPR-like_helical_dom_sf"/>
</dbReference>
<dbReference type="InterPro" id="IPR051685">
    <property type="entry name" value="Ycf3/AcsC/BcsC/TPR_MFPF"/>
</dbReference>
<dbReference type="PROSITE" id="PS50293">
    <property type="entry name" value="TPR_REGION"/>
    <property type="match status" value="1"/>
</dbReference>
<dbReference type="InterPro" id="IPR019734">
    <property type="entry name" value="TPR_rpt"/>
</dbReference>
<dbReference type="PANTHER" id="PTHR44943">
    <property type="entry name" value="CELLULOSE SYNTHASE OPERON PROTEIN C"/>
    <property type="match status" value="1"/>
</dbReference>
<dbReference type="Pfam" id="PF13432">
    <property type="entry name" value="TPR_16"/>
    <property type="match status" value="1"/>
</dbReference>
<feature type="repeat" description="TPR" evidence="3">
    <location>
        <begin position="191"/>
        <end position="224"/>
    </location>
</feature>
<keyword evidence="1" id="KW-0677">Repeat</keyword>
<dbReference type="Proteomes" id="UP000178086">
    <property type="component" value="Unassembled WGS sequence"/>
</dbReference>
<organism evidence="5 6">
    <name type="scientific">Candidatus Aquicultor primus</name>
    <dbReference type="NCBI Taxonomy" id="1797195"/>
    <lineage>
        <taxon>Bacteria</taxon>
        <taxon>Bacillati</taxon>
        <taxon>Actinomycetota</taxon>
        <taxon>Candidatus Aquicultoria</taxon>
        <taxon>Candidatus Aquicultorales</taxon>
        <taxon>Candidatus Aquicultoraceae</taxon>
        <taxon>Candidatus Aquicultor</taxon>
    </lineage>
</organism>
<dbReference type="Gene3D" id="1.25.40.10">
    <property type="entry name" value="Tetratricopeptide repeat domain"/>
    <property type="match status" value="1"/>
</dbReference>
<protein>
    <submittedName>
        <fullName evidence="5">Uncharacterized protein</fullName>
    </submittedName>
</protein>
<evidence type="ECO:0000313" key="6">
    <source>
        <dbReference type="Proteomes" id="UP000178086"/>
    </source>
</evidence>
<reference evidence="5 6" key="1">
    <citation type="journal article" date="2016" name="Nat. Commun.">
        <title>Thousands of microbial genomes shed light on interconnected biogeochemical processes in an aquifer system.</title>
        <authorList>
            <person name="Anantharaman K."/>
            <person name="Brown C.T."/>
            <person name="Hug L.A."/>
            <person name="Sharon I."/>
            <person name="Castelle C.J."/>
            <person name="Probst A.J."/>
            <person name="Thomas B.C."/>
            <person name="Singh A."/>
            <person name="Wilkins M.J."/>
            <person name="Karaoz U."/>
            <person name="Brodie E.L."/>
            <person name="Williams K.H."/>
            <person name="Hubbard S.S."/>
            <person name="Banfield J.F."/>
        </authorList>
    </citation>
    <scope>NUCLEOTIDE SEQUENCE [LARGE SCALE GENOMIC DNA]</scope>
</reference>
<dbReference type="Pfam" id="PF13181">
    <property type="entry name" value="TPR_8"/>
    <property type="match status" value="1"/>
</dbReference>
<gene>
    <name evidence="5" type="ORF">A2074_05000</name>
</gene>
<evidence type="ECO:0000256" key="4">
    <source>
        <dbReference type="SAM" id="Phobius"/>
    </source>
</evidence>
<accession>A0A1F2UKK2</accession>
<dbReference type="SMART" id="SM00028">
    <property type="entry name" value="TPR"/>
    <property type="match status" value="5"/>
</dbReference>
<evidence type="ECO:0000256" key="1">
    <source>
        <dbReference type="ARBA" id="ARBA00022737"/>
    </source>
</evidence>
<keyword evidence="2 3" id="KW-0802">TPR repeat</keyword>
<comment type="caution">
    <text evidence="5">The sequence shown here is derived from an EMBL/GenBank/DDBJ whole genome shotgun (WGS) entry which is preliminary data.</text>
</comment>
<dbReference type="PANTHER" id="PTHR44943:SF8">
    <property type="entry name" value="TPR REPEAT-CONTAINING PROTEIN MJ0263"/>
    <property type="match status" value="1"/>
</dbReference>
<sequence length="235" mass="26035">MPATNASQNSSRKYLLIAAALVVIIAIGAYAIISDNNKNGTEQAKVSKEDALKAREKGLDFYKKGDWDGALGEFKKAVAGDPKDSYALTQLAYSYERKGQLDEAFKQYEALLKLNAESADAHYNMGRILVQKKELDKAIAEFETAAKMNPNFTATRVDLARAYVEKKEFDKALTTYGELEKIISKDDYFLSRIYSAKGNIFKQKGQRSNAIASFEKALELDSNNTDAQTGLDGLK</sequence>